<proteinExistence type="predicted"/>
<evidence type="ECO:0000259" key="1">
    <source>
        <dbReference type="PROSITE" id="PS50097"/>
    </source>
</evidence>
<dbReference type="InterPro" id="IPR000210">
    <property type="entry name" value="BTB/POZ_dom"/>
</dbReference>
<dbReference type="STRING" id="64791.A0A151WGU6"/>
<keyword evidence="3" id="KW-1185">Reference proteome</keyword>
<gene>
    <name evidence="2" type="ORF">ALC60_13920</name>
</gene>
<dbReference type="EMBL" id="KQ983145">
    <property type="protein sequence ID" value="KYQ47063.1"/>
    <property type="molecule type" value="Genomic_DNA"/>
</dbReference>
<dbReference type="Proteomes" id="UP000075809">
    <property type="component" value="Unassembled WGS sequence"/>
</dbReference>
<sequence>MVNIANVKKVSDIAALKTKSFVKCSEDGLVYILGYFAKTFIKKPLVCEYTNVFNVCDSMTAYSPISVTHEFTNDELDILNDLETAFNDRLTSDLAIEVEEQSIYVHKTILKMRCTYFRNMFQTDYIESKQRYVFTKKKCIFY</sequence>
<dbReference type="Pfam" id="PF00651">
    <property type="entry name" value="BTB"/>
    <property type="match status" value="1"/>
</dbReference>
<evidence type="ECO:0000313" key="2">
    <source>
        <dbReference type="EMBL" id="KYQ47063.1"/>
    </source>
</evidence>
<dbReference type="Gene3D" id="3.30.710.10">
    <property type="entry name" value="Potassium Channel Kv1.1, Chain A"/>
    <property type="match status" value="1"/>
</dbReference>
<dbReference type="SUPFAM" id="SSF54695">
    <property type="entry name" value="POZ domain"/>
    <property type="match status" value="1"/>
</dbReference>
<feature type="domain" description="BTB" evidence="1">
    <location>
        <begin position="92"/>
        <end position="142"/>
    </location>
</feature>
<protein>
    <submittedName>
        <fullName evidence="2">RCC1 and BTB domain-containing protein 1</fullName>
    </submittedName>
</protein>
<reference evidence="2 3" key="1">
    <citation type="submission" date="2015-09" db="EMBL/GenBank/DDBJ databases">
        <title>Trachymyrmex zeteki WGS genome.</title>
        <authorList>
            <person name="Nygaard S."/>
            <person name="Hu H."/>
            <person name="Boomsma J."/>
            <person name="Zhang G."/>
        </authorList>
    </citation>
    <scope>NUCLEOTIDE SEQUENCE [LARGE SCALE GENOMIC DNA]</scope>
    <source>
        <strain evidence="2">Tzet28-1</strain>
        <tissue evidence="2">Whole body</tissue>
    </source>
</reference>
<evidence type="ECO:0000313" key="3">
    <source>
        <dbReference type="Proteomes" id="UP000075809"/>
    </source>
</evidence>
<dbReference type="AlphaFoldDB" id="A0A151WGU6"/>
<accession>A0A151WGU6</accession>
<dbReference type="InterPro" id="IPR011333">
    <property type="entry name" value="SKP1/BTB/POZ_sf"/>
</dbReference>
<organism evidence="2 3">
    <name type="scientific">Mycetomoellerius zeteki</name>
    <dbReference type="NCBI Taxonomy" id="64791"/>
    <lineage>
        <taxon>Eukaryota</taxon>
        <taxon>Metazoa</taxon>
        <taxon>Ecdysozoa</taxon>
        <taxon>Arthropoda</taxon>
        <taxon>Hexapoda</taxon>
        <taxon>Insecta</taxon>
        <taxon>Pterygota</taxon>
        <taxon>Neoptera</taxon>
        <taxon>Endopterygota</taxon>
        <taxon>Hymenoptera</taxon>
        <taxon>Apocrita</taxon>
        <taxon>Aculeata</taxon>
        <taxon>Formicoidea</taxon>
        <taxon>Formicidae</taxon>
        <taxon>Myrmicinae</taxon>
        <taxon>Mycetomoellerius</taxon>
    </lineage>
</organism>
<name>A0A151WGU6_9HYME</name>
<dbReference type="PROSITE" id="PS50097">
    <property type="entry name" value="BTB"/>
    <property type="match status" value="1"/>
</dbReference>